<sequence>APPRPAPRTEPPRRTAVLNLQAVQDTLHLTPGSPASRAGSVRGSARARARACVCVSVCACAECGVQRDGHEGGGGRRRRLEPRAPPRTSFPYKISLFYLARIVPEGSVSPAVF</sequence>
<feature type="non-terminal residue" evidence="1">
    <location>
        <position position="113"/>
    </location>
</feature>
<reference evidence="1" key="2">
    <citation type="journal article" date="2023" name="BMC Genomics">
        <title>Pest status, molecular evolution, and epigenetic factors derived from the genome assembly of Frankliniella fusca, a thysanopteran phytovirus vector.</title>
        <authorList>
            <person name="Catto M.A."/>
            <person name="Labadie P.E."/>
            <person name="Jacobson A.L."/>
            <person name="Kennedy G.G."/>
            <person name="Srinivasan R."/>
            <person name="Hunt B.G."/>
        </authorList>
    </citation>
    <scope>NUCLEOTIDE SEQUENCE</scope>
    <source>
        <strain evidence="1">PL_HMW_Pooled</strain>
    </source>
</reference>
<proteinExistence type="predicted"/>
<reference evidence="1" key="1">
    <citation type="submission" date="2021-07" db="EMBL/GenBank/DDBJ databases">
        <authorList>
            <person name="Catto M.A."/>
            <person name="Jacobson A."/>
            <person name="Kennedy G."/>
            <person name="Labadie P."/>
            <person name="Hunt B.G."/>
            <person name="Srinivasan R."/>
        </authorList>
    </citation>
    <scope>NUCLEOTIDE SEQUENCE</scope>
    <source>
        <strain evidence="1">PL_HMW_Pooled</strain>
        <tissue evidence="1">Head</tissue>
    </source>
</reference>
<dbReference type="Proteomes" id="UP001219518">
    <property type="component" value="Unassembled WGS sequence"/>
</dbReference>
<dbReference type="AlphaFoldDB" id="A0AAE1LDQ0"/>
<keyword evidence="2" id="KW-1185">Reference proteome</keyword>
<comment type="caution">
    <text evidence="1">The sequence shown here is derived from an EMBL/GenBank/DDBJ whole genome shotgun (WGS) entry which is preliminary data.</text>
</comment>
<keyword evidence="1" id="KW-0648">Protein biosynthesis</keyword>
<evidence type="ECO:0000313" key="2">
    <source>
        <dbReference type="Proteomes" id="UP001219518"/>
    </source>
</evidence>
<dbReference type="EMBL" id="JAHWGI010000506">
    <property type="protein sequence ID" value="KAK3916281.1"/>
    <property type="molecule type" value="Genomic_DNA"/>
</dbReference>
<dbReference type="GO" id="GO:0003743">
    <property type="term" value="F:translation initiation factor activity"/>
    <property type="evidence" value="ECO:0007669"/>
    <property type="project" value="UniProtKB-KW"/>
</dbReference>
<keyword evidence="1" id="KW-0396">Initiation factor</keyword>
<accession>A0AAE1LDQ0</accession>
<name>A0AAE1LDQ0_9NEOP</name>
<evidence type="ECO:0000313" key="1">
    <source>
        <dbReference type="EMBL" id="KAK3916281.1"/>
    </source>
</evidence>
<gene>
    <name evidence="1" type="ORF">KUF71_025481</name>
</gene>
<organism evidence="1 2">
    <name type="scientific">Frankliniella fusca</name>
    <dbReference type="NCBI Taxonomy" id="407009"/>
    <lineage>
        <taxon>Eukaryota</taxon>
        <taxon>Metazoa</taxon>
        <taxon>Ecdysozoa</taxon>
        <taxon>Arthropoda</taxon>
        <taxon>Hexapoda</taxon>
        <taxon>Insecta</taxon>
        <taxon>Pterygota</taxon>
        <taxon>Neoptera</taxon>
        <taxon>Paraneoptera</taxon>
        <taxon>Thysanoptera</taxon>
        <taxon>Terebrantia</taxon>
        <taxon>Thripoidea</taxon>
        <taxon>Thripidae</taxon>
        <taxon>Frankliniella</taxon>
    </lineage>
</organism>
<protein>
    <submittedName>
        <fullName evidence="1">Translation initiation factor IF-2</fullName>
    </submittedName>
</protein>